<dbReference type="PANTHER" id="PTHR31350:SF29">
    <property type="entry name" value="PROTEIN SIRB1 N-TERMINAL DOMAIN-CONTAINING PROTEIN"/>
    <property type="match status" value="1"/>
</dbReference>
<dbReference type="EMBL" id="JAGYWB010000001">
    <property type="protein sequence ID" value="KAI0531293.1"/>
    <property type="molecule type" value="Genomic_DNA"/>
</dbReference>
<keyword evidence="3" id="KW-1185">Reference proteome</keyword>
<proteinExistence type="predicted"/>
<accession>A0A8T3CFY0</accession>
<dbReference type="AlphaFoldDB" id="A0A8T3CFY0"/>
<feature type="domain" description="Protein SirB1 N-terminal" evidence="1">
    <location>
        <begin position="163"/>
        <end position="242"/>
    </location>
</feature>
<dbReference type="PANTHER" id="PTHR31350">
    <property type="entry name" value="SI:DKEY-261L7.2"/>
    <property type="match status" value="1"/>
</dbReference>
<protein>
    <recommendedName>
        <fullName evidence="1">Protein SirB1 N-terminal domain-containing protein</fullName>
    </recommendedName>
</protein>
<dbReference type="Pfam" id="PF13369">
    <property type="entry name" value="Transglut_core2"/>
    <property type="match status" value="1"/>
</dbReference>
<dbReference type="OrthoDB" id="611769at2759"/>
<evidence type="ECO:0000313" key="3">
    <source>
        <dbReference type="Proteomes" id="UP000829196"/>
    </source>
</evidence>
<comment type="caution">
    <text evidence="2">The sequence shown here is derived from an EMBL/GenBank/DDBJ whole genome shotgun (WGS) entry which is preliminary data.</text>
</comment>
<gene>
    <name evidence="2" type="ORF">KFK09_000846</name>
</gene>
<dbReference type="Proteomes" id="UP000829196">
    <property type="component" value="Unassembled WGS sequence"/>
</dbReference>
<sequence>MDGIIGFFLGSIYMNRQTATVYHKALHCSLFLFPAIMSCLRTPWASYLTPKLSISKRFQKPLASPFFCLNSASDSPELVAAASQNSLRLILHDSLESAGINTRHARSAREEFRQQVGRLTKIDAETSITISRGADLARTALHIAAEDDSLVSHSSVPLPVEAFVERLDDLSMEFCSLYLPPSEAPPEVFLGNLDRFFYVHKGFCRTEMMSDARALYLHSVLTCRSGSAVMLSLIYSEMLKTLRVCGFLDFDAEIYYPSDFFSLPSGYQRQKSKFSDQPHILTSKSLLVEILRNLKDAFWPFQYGHPSSLFLRAAYAANHAFAPIISGESNSKSYGGLEMASAKAAQHRLGRGVWTNARFGDMRRALAACERLIILGTELEELRDYAVLLYHCGHYEDCSEYLKLYQSARMSAPYIRDEFEEDAVKKLEARVNLILAEKGWSKQTFHENFWNSTEPW</sequence>
<dbReference type="InterPro" id="IPR032698">
    <property type="entry name" value="SirB1_N"/>
</dbReference>
<organism evidence="2 3">
    <name type="scientific">Dendrobium nobile</name>
    <name type="common">Orchid</name>
    <dbReference type="NCBI Taxonomy" id="94219"/>
    <lineage>
        <taxon>Eukaryota</taxon>
        <taxon>Viridiplantae</taxon>
        <taxon>Streptophyta</taxon>
        <taxon>Embryophyta</taxon>
        <taxon>Tracheophyta</taxon>
        <taxon>Spermatophyta</taxon>
        <taxon>Magnoliopsida</taxon>
        <taxon>Liliopsida</taxon>
        <taxon>Asparagales</taxon>
        <taxon>Orchidaceae</taxon>
        <taxon>Epidendroideae</taxon>
        <taxon>Malaxideae</taxon>
        <taxon>Dendrobiinae</taxon>
        <taxon>Dendrobium</taxon>
    </lineage>
</organism>
<evidence type="ECO:0000259" key="1">
    <source>
        <dbReference type="Pfam" id="PF13369"/>
    </source>
</evidence>
<name>A0A8T3CFY0_DENNO</name>
<reference evidence="2" key="1">
    <citation type="journal article" date="2022" name="Front. Genet.">
        <title>Chromosome-Scale Assembly of the Dendrobium nobile Genome Provides Insights Into the Molecular Mechanism of the Biosynthesis of the Medicinal Active Ingredient of Dendrobium.</title>
        <authorList>
            <person name="Xu Q."/>
            <person name="Niu S.-C."/>
            <person name="Li K.-L."/>
            <person name="Zheng P.-J."/>
            <person name="Zhang X.-J."/>
            <person name="Jia Y."/>
            <person name="Liu Y."/>
            <person name="Niu Y.-X."/>
            <person name="Yu L.-H."/>
            <person name="Chen D.-F."/>
            <person name="Zhang G.-Q."/>
        </authorList>
    </citation>
    <scope>NUCLEOTIDE SEQUENCE</scope>
    <source>
        <tissue evidence="2">Leaf</tissue>
    </source>
</reference>
<evidence type="ECO:0000313" key="2">
    <source>
        <dbReference type="EMBL" id="KAI0531293.1"/>
    </source>
</evidence>